<dbReference type="InterPro" id="IPR032473">
    <property type="entry name" value="Argonaute_Mid_dom"/>
</dbReference>
<evidence type="ECO:0000313" key="3">
    <source>
        <dbReference type="Proteomes" id="UP000076727"/>
    </source>
</evidence>
<dbReference type="InterPro" id="IPR003165">
    <property type="entry name" value="Piwi"/>
</dbReference>
<evidence type="ECO:0000313" key="2">
    <source>
        <dbReference type="EMBL" id="KZT73857.1"/>
    </source>
</evidence>
<dbReference type="SMART" id="SM01163">
    <property type="entry name" value="DUF1785"/>
    <property type="match status" value="1"/>
</dbReference>
<sequence>MLHHYPANARAFFVEHGSRDMRGGLKAYRGFFQSVRPTIGQLILNVDTVTALLYQPGPLIDLAISYLGKRNARDLERLPQKDFYKLRSFLKGVRVTLRHTRTDRARPIGNLVRSGGAYTFEKDGSETTEHFRQTYNLHLQYPDIFGVRIGRDAVFPAELCVVERGQLYRKKIPAEIGPDFLKFSTQRPHDKLRTIEAAVSGPNQLFNYDVSDFMREAGLAIQPRPLLVEGKVLPTPTIGYSGSTLDLNDKSGAWNVVNRRFLRPAQIHTWVVVVFDTRAKDSDVLGFVDKLRNNLRKLGKPVFLVRGSVEKIAKDACREGPPTLVLAFLPSSAAEIRREIKRWGDVKVGVPTQCVREGKWERKSDQYCNNVALKINARLGGVNSKALSTDPDIPAIVPPRTMVIGADIGHPGPGVSNRPSMTSLVASLDEDCTKYAAFSSVQAPRVEIIENLRKMLEKAIYRYLQHHGNPDYYPRTIIFFRDGVSEGEYARVAKEEIEAINECLTSLVRFQKDGQPVANGTKAYAPGNKPAVTFIVVGKRHHIRFFPNSRETADQSGNCPPGFVVDSPEIISPSFPNYYLQSHSGLQGTSRPAHYIILHNDRKLPLATLQRLSFDLCHVYASATRSVSIPAPVYCEISYLLSYSATPSDPSIQMPTYRVCARAEFHFEPNLRFADSDSGDGTETSGSTFDLKQWQDGFTPAASSVLRKMYFL</sequence>
<dbReference type="InterPro" id="IPR014811">
    <property type="entry name" value="ArgoL1"/>
</dbReference>
<dbReference type="Pfam" id="PF08699">
    <property type="entry name" value="ArgoL1"/>
    <property type="match status" value="1"/>
</dbReference>
<dbReference type="OrthoDB" id="10252740at2759"/>
<dbReference type="SUPFAM" id="SSF53098">
    <property type="entry name" value="Ribonuclease H-like"/>
    <property type="match status" value="1"/>
</dbReference>
<gene>
    <name evidence="2" type="ORF">DAEQUDRAFT_683439</name>
</gene>
<dbReference type="STRING" id="1314783.A0A165TRZ8"/>
<dbReference type="Gene3D" id="3.30.420.10">
    <property type="entry name" value="Ribonuclease H-like superfamily/Ribonuclease H"/>
    <property type="match status" value="1"/>
</dbReference>
<dbReference type="CDD" id="cd02846">
    <property type="entry name" value="PAZ_argonaute_like"/>
    <property type="match status" value="1"/>
</dbReference>
<dbReference type="SUPFAM" id="SSF101690">
    <property type="entry name" value="PAZ domain"/>
    <property type="match status" value="1"/>
</dbReference>
<proteinExistence type="predicted"/>
<protein>
    <submittedName>
        <fullName evidence="2">Piwi-domain-containing protein</fullName>
    </submittedName>
</protein>
<keyword evidence="3" id="KW-1185">Reference proteome</keyword>
<dbReference type="SMART" id="SM00950">
    <property type="entry name" value="Piwi"/>
    <property type="match status" value="1"/>
</dbReference>
<dbReference type="GO" id="GO:0003676">
    <property type="term" value="F:nucleic acid binding"/>
    <property type="evidence" value="ECO:0007669"/>
    <property type="project" value="InterPro"/>
</dbReference>
<dbReference type="InterPro" id="IPR012337">
    <property type="entry name" value="RNaseH-like_sf"/>
</dbReference>
<dbReference type="InterPro" id="IPR036397">
    <property type="entry name" value="RNaseH_sf"/>
</dbReference>
<dbReference type="PANTHER" id="PTHR22891">
    <property type="entry name" value="EUKARYOTIC TRANSLATION INITIATION FACTOR 2C"/>
    <property type="match status" value="1"/>
</dbReference>
<dbReference type="Gene3D" id="3.40.50.2300">
    <property type="match status" value="1"/>
</dbReference>
<dbReference type="Gene3D" id="2.170.260.10">
    <property type="entry name" value="paz domain"/>
    <property type="match status" value="1"/>
</dbReference>
<accession>A0A165TRZ8</accession>
<dbReference type="PROSITE" id="PS50822">
    <property type="entry name" value="PIWI"/>
    <property type="match status" value="1"/>
</dbReference>
<feature type="domain" description="Piwi" evidence="1">
    <location>
        <begin position="324"/>
        <end position="634"/>
    </location>
</feature>
<dbReference type="EMBL" id="KV429035">
    <property type="protein sequence ID" value="KZT73857.1"/>
    <property type="molecule type" value="Genomic_DNA"/>
</dbReference>
<organism evidence="2 3">
    <name type="scientific">Daedalea quercina L-15889</name>
    <dbReference type="NCBI Taxonomy" id="1314783"/>
    <lineage>
        <taxon>Eukaryota</taxon>
        <taxon>Fungi</taxon>
        <taxon>Dikarya</taxon>
        <taxon>Basidiomycota</taxon>
        <taxon>Agaricomycotina</taxon>
        <taxon>Agaricomycetes</taxon>
        <taxon>Polyporales</taxon>
        <taxon>Fomitopsis</taxon>
    </lineage>
</organism>
<dbReference type="Proteomes" id="UP000076727">
    <property type="component" value="Unassembled WGS sequence"/>
</dbReference>
<dbReference type="AlphaFoldDB" id="A0A165TRZ8"/>
<dbReference type="Pfam" id="PF02171">
    <property type="entry name" value="Piwi"/>
    <property type="match status" value="1"/>
</dbReference>
<name>A0A165TRZ8_9APHY</name>
<dbReference type="InterPro" id="IPR036085">
    <property type="entry name" value="PAZ_dom_sf"/>
</dbReference>
<reference evidence="2 3" key="1">
    <citation type="journal article" date="2016" name="Mol. Biol. Evol.">
        <title>Comparative Genomics of Early-Diverging Mushroom-Forming Fungi Provides Insights into the Origins of Lignocellulose Decay Capabilities.</title>
        <authorList>
            <person name="Nagy L.G."/>
            <person name="Riley R."/>
            <person name="Tritt A."/>
            <person name="Adam C."/>
            <person name="Daum C."/>
            <person name="Floudas D."/>
            <person name="Sun H."/>
            <person name="Yadav J.S."/>
            <person name="Pangilinan J."/>
            <person name="Larsson K.H."/>
            <person name="Matsuura K."/>
            <person name="Barry K."/>
            <person name="Labutti K."/>
            <person name="Kuo R."/>
            <person name="Ohm R.A."/>
            <person name="Bhattacharya S.S."/>
            <person name="Shirouzu T."/>
            <person name="Yoshinaga Y."/>
            <person name="Martin F.M."/>
            <person name="Grigoriev I.V."/>
            <person name="Hibbett D.S."/>
        </authorList>
    </citation>
    <scope>NUCLEOTIDE SEQUENCE [LARGE SCALE GENOMIC DNA]</scope>
    <source>
        <strain evidence="2 3">L-15889</strain>
    </source>
</reference>
<evidence type="ECO:0000259" key="1">
    <source>
        <dbReference type="PROSITE" id="PS50822"/>
    </source>
</evidence>
<dbReference type="Pfam" id="PF16487">
    <property type="entry name" value="ArgoMid"/>
    <property type="match status" value="1"/>
</dbReference>